<evidence type="ECO:0000313" key="3">
    <source>
        <dbReference type="Proteomes" id="UP001430953"/>
    </source>
</evidence>
<proteinExistence type="predicted"/>
<evidence type="ECO:0000313" key="2">
    <source>
        <dbReference type="EMBL" id="KAL0098830.1"/>
    </source>
</evidence>
<dbReference type="AlphaFoldDB" id="A0AAW2E749"/>
<dbReference type="Proteomes" id="UP001430953">
    <property type="component" value="Unassembled WGS sequence"/>
</dbReference>
<protein>
    <submittedName>
        <fullName evidence="2">Uncharacterized protein</fullName>
    </submittedName>
</protein>
<evidence type="ECO:0000256" key="1">
    <source>
        <dbReference type="SAM" id="MobiDB-lite"/>
    </source>
</evidence>
<dbReference type="EMBL" id="JADYXP020000034">
    <property type="protein sequence ID" value="KAL0098830.1"/>
    <property type="molecule type" value="Genomic_DNA"/>
</dbReference>
<organism evidence="2 3">
    <name type="scientific">Cardiocondyla obscurior</name>
    <dbReference type="NCBI Taxonomy" id="286306"/>
    <lineage>
        <taxon>Eukaryota</taxon>
        <taxon>Metazoa</taxon>
        <taxon>Ecdysozoa</taxon>
        <taxon>Arthropoda</taxon>
        <taxon>Hexapoda</taxon>
        <taxon>Insecta</taxon>
        <taxon>Pterygota</taxon>
        <taxon>Neoptera</taxon>
        <taxon>Endopterygota</taxon>
        <taxon>Hymenoptera</taxon>
        <taxon>Apocrita</taxon>
        <taxon>Aculeata</taxon>
        <taxon>Formicoidea</taxon>
        <taxon>Formicidae</taxon>
        <taxon>Myrmicinae</taxon>
        <taxon>Cardiocondyla</taxon>
    </lineage>
</organism>
<sequence>MRGPKLYFCITDITDEYDGRPQFSTYKPPWGSTVILLLQIFPNILREIRPIQELSRMLDLNFPQGRGLRISLARSITTVGQFVEVTLFTGYDGQAASPDMQGSQHHESGTVLNTTD</sequence>
<keyword evidence="3" id="KW-1185">Reference proteome</keyword>
<name>A0AAW2E749_9HYME</name>
<gene>
    <name evidence="2" type="ORF">PUN28_020775</name>
</gene>
<comment type="caution">
    <text evidence="2">The sequence shown here is derived from an EMBL/GenBank/DDBJ whole genome shotgun (WGS) entry which is preliminary data.</text>
</comment>
<accession>A0AAW2E749</accession>
<feature type="region of interest" description="Disordered" evidence="1">
    <location>
        <begin position="95"/>
        <end position="116"/>
    </location>
</feature>
<reference evidence="2 3" key="1">
    <citation type="submission" date="2023-03" db="EMBL/GenBank/DDBJ databases">
        <title>High recombination rates correlate with genetic variation in Cardiocondyla obscurior ants.</title>
        <authorList>
            <person name="Errbii M."/>
        </authorList>
    </citation>
    <scope>NUCLEOTIDE SEQUENCE [LARGE SCALE GENOMIC DNA]</scope>
    <source>
        <strain evidence="2">Alpha-2009</strain>
        <tissue evidence="2">Whole body</tissue>
    </source>
</reference>